<dbReference type="AlphaFoldDB" id="M6U4F6"/>
<proteinExistence type="predicted"/>
<evidence type="ECO:0000313" key="1">
    <source>
        <dbReference type="EMBL" id="EMO39912.1"/>
    </source>
</evidence>
<sequence>MFQNLESPSKNLQFPVRCNFLRTLTFAKSIVHFGTIQIVKSL</sequence>
<dbReference type="Proteomes" id="UP000012153">
    <property type="component" value="Unassembled WGS sequence"/>
</dbReference>
<gene>
    <name evidence="1" type="ORF">LEP1GSC186_1714</name>
</gene>
<comment type="caution">
    <text evidence="1">The sequence shown here is derived from an EMBL/GenBank/DDBJ whole genome shotgun (WGS) entry which is preliminary data.</text>
</comment>
<protein>
    <submittedName>
        <fullName evidence="1">Uncharacterized protein</fullName>
    </submittedName>
</protein>
<name>M6U4F6_9LEPT</name>
<reference evidence="1 2" key="1">
    <citation type="submission" date="2013-01" db="EMBL/GenBank/DDBJ databases">
        <authorList>
            <person name="Harkins D.M."/>
            <person name="Durkin A.S."/>
            <person name="Brinkac L.M."/>
            <person name="Haft D.H."/>
            <person name="Selengut J.D."/>
            <person name="Sanka R."/>
            <person name="DePew J."/>
            <person name="Purushe J."/>
            <person name="Matthias M.A."/>
            <person name="Vinetz J.M."/>
            <person name="Sutton G.G."/>
            <person name="Nierman W.C."/>
            <person name="Fouts D.E."/>
        </authorList>
    </citation>
    <scope>NUCLEOTIDE SEQUENCE [LARGE SCALE GENOMIC DNA]</scope>
    <source>
        <strain evidence="1 2">ZUN142</strain>
    </source>
</reference>
<evidence type="ECO:0000313" key="2">
    <source>
        <dbReference type="Proteomes" id="UP000012153"/>
    </source>
</evidence>
<accession>M6U4F6</accession>
<dbReference type="EMBL" id="AHOP02000044">
    <property type="protein sequence ID" value="EMO39912.1"/>
    <property type="molecule type" value="Genomic_DNA"/>
</dbReference>
<organism evidence="1 2">
    <name type="scientific">Leptospira noguchii serovar Autumnalis str. ZUN142</name>
    <dbReference type="NCBI Taxonomy" id="1085540"/>
    <lineage>
        <taxon>Bacteria</taxon>
        <taxon>Pseudomonadati</taxon>
        <taxon>Spirochaetota</taxon>
        <taxon>Spirochaetia</taxon>
        <taxon>Leptospirales</taxon>
        <taxon>Leptospiraceae</taxon>
        <taxon>Leptospira</taxon>
    </lineage>
</organism>